<comment type="similarity">
    <text evidence="2">Belongs to the NAD(P)-dependent epimerase/dehydratase family. Dihydroflavonol-4-reductase subfamily.</text>
</comment>
<dbReference type="GO" id="GO:0016616">
    <property type="term" value="F:oxidoreductase activity, acting on the CH-OH group of donors, NAD or NADP as acceptor"/>
    <property type="evidence" value="ECO:0007669"/>
    <property type="project" value="TreeGrafter"/>
</dbReference>
<keyword evidence="1" id="KW-0560">Oxidoreductase</keyword>
<evidence type="ECO:0000259" key="3">
    <source>
        <dbReference type="Pfam" id="PF01370"/>
    </source>
</evidence>
<dbReference type="PANTHER" id="PTHR10366:SF564">
    <property type="entry name" value="STEROL-4-ALPHA-CARBOXYLATE 3-DEHYDROGENASE, DECARBOXYLATING"/>
    <property type="match status" value="1"/>
</dbReference>
<sequence length="384" mass="42986">MIPHHFHRRERPVRAQTTDCSESRGLIAITGANGTIGYHSTLYALRIGYRVRCIVRREDAVSTIKSWPPLREYSSQVEYALVPENTIPGAYDEAITGAKYVVHIAGVWPKPHYHPDNEIYYPFVKSMENVLRAAEKSGTVRRIVFTQAGAGLVSPQDGDTLGTRMNEVLNEFIKVNPHSATLRPPLASPHRAYSAAKAYCMSYLRSLKTSNLPFSIVQVIPGTAIGPSNLISSSKEAFEYMDRMSKALLFNDVTPRYAFGFVQLEDCARVHVEALDETKVPDESIPDWFIAAASTKEGLSGGEVWREAGDMVEREFRDEVERGVFVVGRDNVPVNMPFRVDSKLTERLLFEEGKGFKGFEECVREVGRWYADLAKMEEDVIGGG</sequence>
<dbReference type="Gene3D" id="3.40.50.720">
    <property type="entry name" value="NAD(P)-binding Rossmann-like Domain"/>
    <property type="match status" value="1"/>
</dbReference>
<reference evidence="4" key="1">
    <citation type="journal article" date="2020" name="Stud. Mycol.">
        <title>101 Dothideomycetes genomes: a test case for predicting lifestyles and emergence of pathogens.</title>
        <authorList>
            <person name="Haridas S."/>
            <person name="Albert R."/>
            <person name="Binder M."/>
            <person name="Bloem J."/>
            <person name="Labutti K."/>
            <person name="Salamov A."/>
            <person name="Andreopoulos B."/>
            <person name="Baker S."/>
            <person name="Barry K."/>
            <person name="Bills G."/>
            <person name="Bluhm B."/>
            <person name="Cannon C."/>
            <person name="Castanera R."/>
            <person name="Culley D."/>
            <person name="Daum C."/>
            <person name="Ezra D."/>
            <person name="Gonzalez J."/>
            <person name="Henrissat B."/>
            <person name="Kuo A."/>
            <person name="Liang C."/>
            <person name="Lipzen A."/>
            <person name="Lutzoni F."/>
            <person name="Magnuson J."/>
            <person name="Mondo S."/>
            <person name="Nolan M."/>
            <person name="Ohm R."/>
            <person name="Pangilinan J."/>
            <person name="Park H.-J."/>
            <person name="Ramirez L."/>
            <person name="Alfaro M."/>
            <person name="Sun H."/>
            <person name="Tritt A."/>
            <person name="Yoshinaga Y."/>
            <person name="Zwiers L.-H."/>
            <person name="Turgeon B."/>
            <person name="Goodwin S."/>
            <person name="Spatafora J."/>
            <person name="Crous P."/>
            <person name="Grigoriev I."/>
        </authorList>
    </citation>
    <scope>NUCLEOTIDE SEQUENCE</scope>
    <source>
        <strain evidence="4">CBS 207.26</strain>
    </source>
</reference>
<name>A0A6A6ELD1_9PEZI</name>
<feature type="domain" description="NAD-dependent epimerase/dehydratase" evidence="3">
    <location>
        <begin position="27"/>
        <end position="277"/>
    </location>
</feature>
<dbReference type="PANTHER" id="PTHR10366">
    <property type="entry name" value="NAD DEPENDENT EPIMERASE/DEHYDRATASE"/>
    <property type="match status" value="1"/>
</dbReference>
<organism evidence="4 5">
    <name type="scientific">Zopfia rhizophila CBS 207.26</name>
    <dbReference type="NCBI Taxonomy" id="1314779"/>
    <lineage>
        <taxon>Eukaryota</taxon>
        <taxon>Fungi</taxon>
        <taxon>Dikarya</taxon>
        <taxon>Ascomycota</taxon>
        <taxon>Pezizomycotina</taxon>
        <taxon>Dothideomycetes</taxon>
        <taxon>Dothideomycetes incertae sedis</taxon>
        <taxon>Zopfiaceae</taxon>
        <taxon>Zopfia</taxon>
    </lineage>
</organism>
<evidence type="ECO:0000313" key="4">
    <source>
        <dbReference type="EMBL" id="KAF2191578.1"/>
    </source>
</evidence>
<dbReference type="AlphaFoldDB" id="A0A6A6ELD1"/>
<gene>
    <name evidence="4" type="ORF">K469DRAFT_720630</name>
</gene>
<keyword evidence="4" id="KW-0413">Isomerase</keyword>
<keyword evidence="5" id="KW-1185">Reference proteome</keyword>
<accession>A0A6A6ELD1</accession>
<evidence type="ECO:0000256" key="1">
    <source>
        <dbReference type="ARBA" id="ARBA00023002"/>
    </source>
</evidence>
<protein>
    <submittedName>
        <fullName evidence="4">3-beta hydroxysteroid dehydrogenase/isomerase family protein</fullName>
    </submittedName>
</protein>
<dbReference type="SUPFAM" id="SSF51735">
    <property type="entry name" value="NAD(P)-binding Rossmann-fold domains"/>
    <property type="match status" value="1"/>
</dbReference>
<proteinExistence type="inferred from homology"/>
<evidence type="ECO:0000313" key="5">
    <source>
        <dbReference type="Proteomes" id="UP000800200"/>
    </source>
</evidence>
<evidence type="ECO:0000256" key="2">
    <source>
        <dbReference type="ARBA" id="ARBA00023445"/>
    </source>
</evidence>
<dbReference type="Proteomes" id="UP000800200">
    <property type="component" value="Unassembled WGS sequence"/>
</dbReference>
<dbReference type="GO" id="GO:0016853">
    <property type="term" value="F:isomerase activity"/>
    <property type="evidence" value="ECO:0007669"/>
    <property type="project" value="UniProtKB-KW"/>
</dbReference>
<dbReference type="EMBL" id="ML994617">
    <property type="protein sequence ID" value="KAF2191578.1"/>
    <property type="molecule type" value="Genomic_DNA"/>
</dbReference>
<dbReference type="InterPro" id="IPR001509">
    <property type="entry name" value="Epimerase_deHydtase"/>
</dbReference>
<dbReference type="OrthoDB" id="2735536at2759"/>
<dbReference type="InterPro" id="IPR036291">
    <property type="entry name" value="NAD(P)-bd_dom_sf"/>
</dbReference>
<dbReference type="InterPro" id="IPR050425">
    <property type="entry name" value="NAD(P)_dehydrat-like"/>
</dbReference>
<dbReference type="Pfam" id="PF01370">
    <property type="entry name" value="Epimerase"/>
    <property type="match status" value="1"/>
</dbReference>